<dbReference type="AlphaFoldDB" id="A0A1Y2JTH5"/>
<sequence length="118" mass="12893">MFRSMRVNISLVILIALLALFLVRVHKADGSKLAADSAFEGRRLAEAWCKPCHAIEPHMPGMSDQAPGFASIANRYGTTALSLKVFLKTSHQNMPNLVIAPDQADALANYILSLKTQD</sequence>
<gene>
    <name evidence="6" type="ORF">BSZ19_15390</name>
</gene>
<proteinExistence type="predicted"/>
<evidence type="ECO:0000256" key="1">
    <source>
        <dbReference type="ARBA" id="ARBA00022617"/>
    </source>
</evidence>
<dbReference type="Proteomes" id="UP000193335">
    <property type="component" value="Unassembled WGS sequence"/>
</dbReference>
<evidence type="ECO:0000256" key="4">
    <source>
        <dbReference type="PROSITE-ProRule" id="PRU00433"/>
    </source>
</evidence>
<comment type="caution">
    <text evidence="6">The sequence shown here is derived from an EMBL/GenBank/DDBJ whole genome shotgun (WGS) entry which is preliminary data.</text>
</comment>
<dbReference type="Gene3D" id="1.10.760.10">
    <property type="entry name" value="Cytochrome c-like domain"/>
    <property type="match status" value="1"/>
</dbReference>
<dbReference type="RefSeq" id="WP_038944690.1">
    <property type="nucleotide sequence ID" value="NZ_NAFL01000241.1"/>
</dbReference>
<dbReference type="InterPro" id="IPR036909">
    <property type="entry name" value="Cyt_c-like_dom_sf"/>
</dbReference>
<evidence type="ECO:0000313" key="6">
    <source>
        <dbReference type="EMBL" id="OSJ33433.1"/>
    </source>
</evidence>
<dbReference type="GO" id="GO:0020037">
    <property type="term" value="F:heme binding"/>
    <property type="evidence" value="ECO:0007669"/>
    <property type="project" value="InterPro"/>
</dbReference>
<keyword evidence="1 4" id="KW-0349">Heme</keyword>
<evidence type="ECO:0000256" key="3">
    <source>
        <dbReference type="ARBA" id="ARBA00023004"/>
    </source>
</evidence>
<dbReference type="GO" id="GO:0046872">
    <property type="term" value="F:metal ion binding"/>
    <property type="evidence" value="ECO:0007669"/>
    <property type="project" value="UniProtKB-KW"/>
</dbReference>
<accession>A0A1Y2JTH5</accession>
<dbReference type="GO" id="GO:0009055">
    <property type="term" value="F:electron transfer activity"/>
    <property type="evidence" value="ECO:0007669"/>
    <property type="project" value="InterPro"/>
</dbReference>
<keyword evidence="3 4" id="KW-0408">Iron</keyword>
<dbReference type="InterPro" id="IPR009056">
    <property type="entry name" value="Cyt_c-like_dom"/>
</dbReference>
<name>A0A1Y2JTH5_BRAJP</name>
<evidence type="ECO:0000313" key="7">
    <source>
        <dbReference type="Proteomes" id="UP000193335"/>
    </source>
</evidence>
<organism evidence="6 7">
    <name type="scientific">Bradyrhizobium japonicum</name>
    <dbReference type="NCBI Taxonomy" id="375"/>
    <lineage>
        <taxon>Bacteria</taxon>
        <taxon>Pseudomonadati</taxon>
        <taxon>Pseudomonadota</taxon>
        <taxon>Alphaproteobacteria</taxon>
        <taxon>Hyphomicrobiales</taxon>
        <taxon>Nitrobacteraceae</taxon>
        <taxon>Bradyrhizobium</taxon>
    </lineage>
</organism>
<dbReference type="PROSITE" id="PS51007">
    <property type="entry name" value="CYTC"/>
    <property type="match status" value="1"/>
</dbReference>
<dbReference type="EMBL" id="NAFL01000241">
    <property type="protein sequence ID" value="OSJ33433.1"/>
    <property type="molecule type" value="Genomic_DNA"/>
</dbReference>
<dbReference type="SUPFAM" id="SSF46626">
    <property type="entry name" value="Cytochrome c"/>
    <property type="match status" value="1"/>
</dbReference>
<reference evidence="6 7" key="1">
    <citation type="submission" date="2017-03" db="EMBL/GenBank/DDBJ databases">
        <title>Whole genome sequences of fourteen strains of Bradyrhizobium canariense and one strain of Bradyrhizobium japonicum isolated from Lupinus (Papilionoideae: Genisteae) species in Algeria.</title>
        <authorList>
            <person name="Crovadore J."/>
            <person name="Chekireb D."/>
            <person name="Brachmann A."/>
            <person name="Chablais R."/>
            <person name="Cochard B."/>
            <person name="Lefort F."/>
        </authorList>
    </citation>
    <scope>NUCLEOTIDE SEQUENCE [LARGE SCALE GENOMIC DNA]</scope>
    <source>
        <strain evidence="6 7">UBMA197</strain>
    </source>
</reference>
<evidence type="ECO:0000256" key="2">
    <source>
        <dbReference type="ARBA" id="ARBA00022723"/>
    </source>
</evidence>
<protein>
    <submittedName>
        <fullName evidence="6">Cytochrome C</fullName>
    </submittedName>
</protein>
<keyword evidence="2 4" id="KW-0479">Metal-binding</keyword>
<feature type="domain" description="Cytochrome c" evidence="5">
    <location>
        <begin position="36"/>
        <end position="115"/>
    </location>
</feature>
<evidence type="ECO:0000259" key="5">
    <source>
        <dbReference type="PROSITE" id="PS51007"/>
    </source>
</evidence>